<reference evidence="13" key="1">
    <citation type="submission" date="2017-02" db="UniProtKB">
        <authorList>
            <consortium name="WormBaseParasite"/>
        </authorList>
    </citation>
    <scope>IDENTIFICATION</scope>
</reference>
<feature type="domain" description="C2H2-type" evidence="10">
    <location>
        <begin position="322"/>
        <end position="350"/>
    </location>
</feature>
<dbReference type="GO" id="GO:0008270">
    <property type="term" value="F:zinc ion binding"/>
    <property type="evidence" value="ECO:0007669"/>
    <property type="project" value="UniProtKB-KW"/>
</dbReference>
<sequence length="492" mass="54457">MDLLLTNPRFNTNNLMPQGLIDVLKSGFNLNDLPYDLLTEKQESSSSSSSENNASSPSTPPTFPSMPVACSDVPYDETVADTEALKDKLRHALKDIIPHKSTLQIQVLVAYTVDDSKKDVILINETYHQTKHDQTTTTVTNNVLDLSQKSDEDSSKSSVSENELGDLLSAPSVPIGNLLPNHSAPLGLPSQTSNPLTLNQDSMTQLLRGFLNSTNTPFLNLLQSTVNSFNFSFPISLPSLPPYTANNSDVKRFAPITPNIPITNSDCIQPNSISKVNDTESLNPFAVPKLGSSNSSTMAFCPFPRLPSRPSRRRRYFQSRRFACNQCKVHFSSVTELTRHTLEVHNSFRCNYCNAKFTQRSNLQRHSLKHVGFKPFTCNVCNRGYCRKDHLVRHIEAVHPNVDPRLSITTHLNSSECLEFLEKSHPKLDGNNSSTQSTLEATNHGSVNSPATSDDDFILANGGPSLLPVAQEHTVQSIDQTVEQSSFQPMEE</sequence>
<gene>
    <name evidence="11" type="ORF">HNAJ_LOCUS10524</name>
</gene>
<comment type="subcellular location">
    <subcellularLocation>
        <location evidence="1">Nucleus</location>
    </subcellularLocation>
</comment>
<evidence type="ECO:0000256" key="5">
    <source>
        <dbReference type="ARBA" id="ARBA00023015"/>
    </source>
</evidence>
<evidence type="ECO:0000256" key="4">
    <source>
        <dbReference type="ARBA" id="ARBA00022833"/>
    </source>
</evidence>
<organism evidence="13">
    <name type="scientific">Rodentolepis nana</name>
    <name type="common">Dwarf tapeworm</name>
    <name type="synonym">Hymenolepis nana</name>
    <dbReference type="NCBI Taxonomy" id="102285"/>
    <lineage>
        <taxon>Eukaryota</taxon>
        <taxon>Metazoa</taxon>
        <taxon>Spiralia</taxon>
        <taxon>Lophotrochozoa</taxon>
        <taxon>Platyhelminthes</taxon>
        <taxon>Cestoda</taxon>
        <taxon>Eucestoda</taxon>
        <taxon>Cyclophyllidea</taxon>
        <taxon>Hymenolepididae</taxon>
        <taxon>Rodentolepis</taxon>
    </lineage>
</organism>
<keyword evidence="8" id="KW-0863">Zinc-finger</keyword>
<dbReference type="InterPro" id="IPR013087">
    <property type="entry name" value="Znf_C2H2_type"/>
</dbReference>
<dbReference type="PANTHER" id="PTHR24399">
    <property type="entry name" value="ZINC FINGER AND BTB DOMAIN-CONTAINING"/>
    <property type="match status" value="1"/>
</dbReference>
<dbReference type="SMART" id="SM00355">
    <property type="entry name" value="ZnF_C2H2"/>
    <property type="match status" value="3"/>
</dbReference>
<dbReference type="InterPro" id="IPR036236">
    <property type="entry name" value="Znf_C2H2_sf"/>
</dbReference>
<evidence type="ECO:0000256" key="8">
    <source>
        <dbReference type="PROSITE-ProRule" id="PRU00042"/>
    </source>
</evidence>
<dbReference type="Gene3D" id="3.30.160.60">
    <property type="entry name" value="Classic Zinc Finger"/>
    <property type="match status" value="2"/>
</dbReference>
<keyword evidence="4" id="KW-0862">Zinc</keyword>
<protein>
    <submittedName>
        <fullName evidence="13">C2H2-type domain-containing protein</fullName>
    </submittedName>
</protein>
<keyword evidence="7" id="KW-0539">Nucleus</keyword>
<feature type="compositionally biased region" description="Polar residues" evidence="9">
    <location>
        <begin position="430"/>
        <end position="452"/>
    </location>
</feature>
<evidence type="ECO:0000256" key="1">
    <source>
        <dbReference type="ARBA" id="ARBA00004123"/>
    </source>
</evidence>
<feature type="region of interest" description="Disordered" evidence="9">
    <location>
        <begin position="428"/>
        <end position="463"/>
    </location>
</feature>
<evidence type="ECO:0000259" key="10">
    <source>
        <dbReference type="PROSITE" id="PS50157"/>
    </source>
</evidence>
<keyword evidence="5" id="KW-0805">Transcription regulation</keyword>
<dbReference type="PROSITE" id="PS00028">
    <property type="entry name" value="ZINC_FINGER_C2H2_1"/>
    <property type="match status" value="3"/>
</dbReference>
<keyword evidence="3" id="KW-0677">Repeat</keyword>
<name>A0A0R3TSB5_RODNA</name>
<reference evidence="11 12" key="2">
    <citation type="submission" date="2018-11" db="EMBL/GenBank/DDBJ databases">
        <authorList>
            <consortium name="Pathogen Informatics"/>
        </authorList>
    </citation>
    <scope>NUCLEOTIDE SEQUENCE [LARGE SCALE GENOMIC DNA]</scope>
</reference>
<dbReference type="PANTHER" id="PTHR24399:SF23">
    <property type="entry name" value="C2H2-TYPE DOMAIN-CONTAINING PROTEIN"/>
    <property type="match status" value="1"/>
</dbReference>
<dbReference type="GO" id="GO:0000978">
    <property type="term" value="F:RNA polymerase II cis-regulatory region sequence-specific DNA binding"/>
    <property type="evidence" value="ECO:0007669"/>
    <property type="project" value="TreeGrafter"/>
</dbReference>
<feature type="compositionally biased region" description="Low complexity" evidence="9">
    <location>
        <begin position="44"/>
        <end position="57"/>
    </location>
</feature>
<proteinExistence type="predicted"/>
<keyword evidence="2" id="KW-0479">Metal-binding</keyword>
<accession>A0A0R3TSB5</accession>
<dbReference type="EMBL" id="UZAE01013091">
    <property type="protein sequence ID" value="VDO08141.1"/>
    <property type="molecule type" value="Genomic_DNA"/>
</dbReference>
<dbReference type="PROSITE" id="PS50157">
    <property type="entry name" value="ZINC_FINGER_C2H2_2"/>
    <property type="match status" value="3"/>
</dbReference>
<dbReference type="GO" id="GO:0005654">
    <property type="term" value="C:nucleoplasm"/>
    <property type="evidence" value="ECO:0007669"/>
    <property type="project" value="TreeGrafter"/>
</dbReference>
<evidence type="ECO:0000256" key="2">
    <source>
        <dbReference type="ARBA" id="ARBA00022723"/>
    </source>
</evidence>
<dbReference type="AlphaFoldDB" id="A0A0R3TSB5"/>
<dbReference type="GO" id="GO:0001227">
    <property type="term" value="F:DNA-binding transcription repressor activity, RNA polymerase II-specific"/>
    <property type="evidence" value="ECO:0007669"/>
    <property type="project" value="TreeGrafter"/>
</dbReference>
<evidence type="ECO:0000256" key="9">
    <source>
        <dbReference type="SAM" id="MobiDB-lite"/>
    </source>
</evidence>
<dbReference type="SUPFAM" id="SSF57667">
    <property type="entry name" value="beta-beta-alpha zinc fingers"/>
    <property type="match status" value="2"/>
</dbReference>
<evidence type="ECO:0000313" key="13">
    <source>
        <dbReference type="WBParaSite" id="HNAJ_0001052901-mRNA-1"/>
    </source>
</evidence>
<dbReference type="STRING" id="102285.A0A0R3TSB5"/>
<dbReference type="OrthoDB" id="10066279at2759"/>
<keyword evidence="12" id="KW-1185">Reference proteome</keyword>
<feature type="domain" description="C2H2-type" evidence="10">
    <location>
        <begin position="376"/>
        <end position="404"/>
    </location>
</feature>
<dbReference type="Pfam" id="PF00096">
    <property type="entry name" value="zf-C2H2"/>
    <property type="match status" value="2"/>
</dbReference>
<dbReference type="Proteomes" id="UP000278807">
    <property type="component" value="Unassembled WGS sequence"/>
</dbReference>
<evidence type="ECO:0000256" key="3">
    <source>
        <dbReference type="ARBA" id="ARBA00022737"/>
    </source>
</evidence>
<feature type="domain" description="C2H2-type" evidence="10">
    <location>
        <begin position="348"/>
        <end position="375"/>
    </location>
</feature>
<dbReference type="WBParaSite" id="HNAJ_0001052901-mRNA-1">
    <property type="protein sequence ID" value="HNAJ_0001052901-mRNA-1"/>
    <property type="gene ID" value="HNAJ_0001052901"/>
</dbReference>
<feature type="region of interest" description="Disordered" evidence="9">
    <location>
        <begin position="40"/>
        <end position="70"/>
    </location>
</feature>
<evidence type="ECO:0000313" key="11">
    <source>
        <dbReference type="EMBL" id="VDO08141.1"/>
    </source>
</evidence>
<evidence type="ECO:0000313" key="12">
    <source>
        <dbReference type="Proteomes" id="UP000278807"/>
    </source>
</evidence>
<evidence type="ECO:0000256" key="6">
    <source>
        <dbReference type="ARBA" id="ARBA00023163"/>
    </source>
</evidence>
<evidence type="ECO:0000256" key="7">
    <source>
        <dbReference type="ARBA" id="ARBA00023242"/>
    </source>
</evidence>
<keyword evidence="6" id="KW-0804">Transcription</keyword>